<feature type="binding site" evidence="8">
    <location>
        <begin position="13"/>
        <end position="21"/>
    </location>
    <ligand>
        <name>ATP</name>
        <dbReference type="ChEBI" id="CHEBI:30616"/>
    </ligand>
</feature>
<keyword evidence="12" id="KW-1185">Reference proteome</keyword>
<dbReference type="HAMAP" id="MF_00238">
    <property type="entry name" value="Cytidyl_kinase_type1"/>
    <property type="match status" value="1"/>
</dbReference>
<dbReference type="GO" id="GO:0036431">
    <property type="term" value="F:dCMP kinase activity"/>
    <property type="evidence" value="ECO:0007669"/>
    <property type="project" value="InterPro"/>
</dbReference>
<dbReference type="NCBIfam" id="TIGR00017">
    <property type="entry name" value="cmk"/>
    <property type="match status" value="1"/>
</dbReference>
<proteinExistence type="inferred from homology"/>
<comment type="caution">
    <text evidence="11">The sequence shown here is derived from an EMBL/GenBank/DDBJ whole genome shotgun (WGS) entry which is preliminary data.</text>
</comment>
<protein>
    <recommendedName>
        <fullName evidence="8">Cytidylate kinase</fullName>
        <shortName evidence="8">CK</shortName>
        <ecNumber evidence="8">2.7.4.25</ecNumber>
    </recommendedName>
    <alternativeName>
        <fullName evidence="8">Cytidine monophosphate kinase</fullName>
        <shortName evidence="8">CMP kinase</shortName>
    </alternativeName>
</protein>
<dbReference type="GO" id="GO:0006220">
    <property type="term" value="P:pyrimidine nucleotide metabolic process"/>
    <property type="evidence" value="ECO:0007669"/>
    <property type="project" value="UniProtKB-UniRule"/>
</dbReference>
<accession>A0A927F9F7</accession>
<dbReference type="RefSeq" id="WP_191616752.1">
    <property type="nucleotide sequence ID" value="NZ_JACYFG010000009.1"/>
</dbReference>
<dbReference type="Gene3D" id="3.40.50.300">
    <property type="entry name" value="P-loop containing nucleotide triphosphate hydrolases"/>
    <property type="match status" value="1"/>
</dbReference>
<evidence type="ECO:0000256" key="3">
    <source>
        <dbReference type="ARBA" id="ARBA00022741"/>
    </source>
</evidence>
<keyword evidence="3 8" id="KW-0547">Nucleotide-binding</keyword>
<evidence type="ECO:0000259" key="10">
    <source>
        <dbReference type="Pfam" id="PF02224"/>
    </source>
</evidence>
<evidence type="ECO:0000313" key="12">
    <source>
        <dbReference type="Proteomes" id="UP000622317"/>
    </source>
</evidence>
<dbReference type="GO" id="GO:0005737">
    <property type="term" value="C:cytoplasm"/>
    <property type="evidence" value="ECO:0007669"/>
    <property type="project" value="UniProtKB-SubCell"/>
</dbReference>
<comment type="subcellular location">
    <subcellularLocation>
        <location evidence="8">Cytoplasm</location>
    </subcellularLocation>
</comment>
<name>A0A927F9F7_9BACT</name>
<dbReference type="InterPro" id="IPR011994">
    <property type="entry name" value="Cytidylate_kinase_dom"/>
</dbReference>
<dbReference type="CDD" id="cd02020">
    <property type="entry name" value="CMPK"/>
    <property type="match status" value="1"/>
</dbReference>
<evidence type="ECO:0000256" key="4">
    <source>
        <dbReference type="ARBA" id="ARBA00022777"/>
    </source>
</evidence>
<evidence type="ECO:0000313" key="11">
    <source>
        <dbReference type="EMBL" id="MBD5779615.1"/>
    </source>
</evidence>
<feature type="compositionally biased region" description="Basic and acidic residues" evidence="9">
    <location>
        <begin position="173"/>
        <end position="184"/>
    </location>
</feature>
<feature type="region of interest" description="Disordered" evidence="9">
    <location>
        <begin position="170"/>
        <end position="189"/>
    </location>
</feature>
<comment type="similarity">
    <text evidence="1 8">Belongs to the cytidylate kinase family. Type 1 subfamily.</text>
</comment>
<evidence type="ECO:0000256" key="6">
    <source>
        <dbReference type="ARBA" id="ARBA00047615"/>
    </source>
</evidence>
<dbReference type="InterPro" id="IPR027417">
    <property type="entry name" value="P-loop_NTPase"/>
</dbReference>
<dbReference type="AlphaFoldDB" id="A0A927F9F7"/>
<dbReference type="EMBL" id="JACYFG010000009">
    <property type="protein sequence ID" value="MBD5779615.1"/>
    <property type="molecule type" value="Genomic_DNA"/>
</dbReference>
<keyword evidence="2 8" id="KW-0808">Transferase</keyword>
<evidence type="ECO:0000256" key="2">
    <source>
        <dbReference type="ARBA" id="ARBA00022679"/>
    </source>
</evidence>
<feature type="domain" description="Cytidylate kinase" evidence="10">
    <location>
        <begin position="9"/>
        <end position="216"/>
    </location>
</feature>
<comment type="catalytic activity">
    <reaction evidence="6 8">
        <text>dCMP + ATP = dCDP + ADP</text>
        <dbReference type="Rhea" id="RHEA:25094"/>
        <dbReference type="ChEBI" id="CHEBI:30616"/>
        <dbReference type="ChEBI" id="CHEBI:57566"/>
        <dbReference type="ChEBI" id="CHEBI:58593"/>
        <dbReference type="ChEBI" id="CHEBI:456216"/>
        <dbReference type="EC" id="2.7.4.25"/>
    </reaction>
</comment>
<gene>
    <name evidence="8 11" type="primary">cmk</name>
    <name evidence="11" type="ORF">IEN85_08915</name>
</gene>
<dbReference type="EC" id="2.7.4.25" evidence="8"/>
<sequence length="222" mass="24174">MSKKDFIIIAVDGGAAAGKSSTSRALSSKFDLMHVDTGSFYRATTVKLLEAGVAPEAGPAMDAALAKLELGTYIDENSAYIVVNDWIPDESIRSEEVNANVSQYAAIPELRKFLFDYQRDQANIAREEGFAGLIMEGRDIGSVIFPDADLRLYLYADPAKRAARRAAEGLSDSIEKRDQMDSSRKTAPLSIPEGATLVDSSEMTLEEVVEHVSDLVSKAYLQ</sequence>
<dbReference type="Proteomes" id="UP000622317">
    <property type="component" value="Unassembled WGS sequence"/>
</dbReference>
<organism evidence="11 12">
    <name type="scientific">Pelagicoccus enzymogenes</name>
    <dbReference type="NCBI Taxonomy" id="2773457"/>
    <lineage>
        <taxon>Bacteria</taxon>
        <taxon>Pseudomonadati</taxon>
        <taxon>Verrucomicrobiota</taxon>
        <taxon>Opitutia</taxon>
        <taxon>Puniceicoccales</taxon>
        <taxon>Pelagicoccaceae</taxon>
        <taxon>Pelagicoccus</taxon>
    </lineage>
</organism>
<evidence type="ECO:0000256" key="1">
    <source>
        <dbReference type="ARBA" id="ARBA00009427"/>
    </source>
</evidence>
<dbReference type="InterPro" id="IPR003136">
    <property type="entry name" value="Cytidylate_kin"/>
</dbReference>
<dbReference type="Pfam" id="PF02224">
    <property type="entry name" value="Cytidylate_kin"/>
    <property type="match status" value="1"/>
</dbReference>
<evidence type="ECO:0000256" key="9">
    <source>
        <dbReference type="SAM" id="MobiDB-lite"/>
    </source>
</evidence>
<evidence type="ECO:0000256" key="7">
    <source>
        <dbReference type="ARBA" id="ARBA00048478"/>
    </source>
</evidence>
<keyword evidence="4 8" id="KW-0418">Kinase</keyword>
<reference evidence="11" key="1">
    <citation type="submission" date="2020-09" db="EMBL/GenBank/DDBJ databases">
        <title>Pelagicoccus enzymogenes sp. nov. with an EPS production, isolated from marine sediment.</title>
        <authorList>
            <person name="Feng X."/>
        </authorList>
    </citation>
    <scope>NUCLEOTIDE SEQUENCE</scope>
    <source>
        <strain evidence="11">NFK12</strain>
    </source>
</reference>
<dbReference type="SUPFAM" id="SSF52540">
    <property type="entry name" value="P-loop containing nucleoside triphosphate hydrolases"/>
    <property type="match status" value="1"/>
</dbReference>
<comment type="catalytic activity">
    <reaction evidence="7 8">
        <text>CMP + ATP = CDP + ADP</text>
        <dbReference type="Rhea" id="RHEA:11600"/>
        <dbReference type="ChEBI" id="CHEBI:30616"/>
        <dbReference type="ChEBI" id="CHEBI:58069"/>
        <dbReference type="ChEBI" id="CHEBI:60377"/>
        <dbReference type="ChEBI" id="CHEBI:456216"/>
        <dbReference type="EC" id="2.7.4.25"/>
    </reaction>
</comment>
<keyword evidence="8" id="KW-0963">Cytoplasm</keyword>
<dbReference type="GO" id="GO:0005524">
    <property type="term" value="F:ATP binding"/>
    <property type="evidence" value="ECO:0007669"/>
    <property type="project" value="UniProtKB-UniRule"/>
</dbReference>
<keyword evidence="5 8" id="KW-0067">ATP-binding</keyword>
<evidence type="ECO:0000256" key="8">
    <source>
        <dbReference type="HAMAP-Rule" id="MF_00238"/>
    </source>
</evidence>
<evidence type="ECO:0000256" key="5">
    <source>
        <dbReference type="ARBA" id="ARBA00022840"/>
    </source>
</evidence>